<reference evidence="2" key="1">
    <citation type="journal article" date="2019" name="Int. J. Syst. Evol. Microbiol.">
        <title>The Global Catalogue of Microorganisms (GCM) 10K type strain sequencing project: providing services to taxonomists for standard genome sequencing and annotation.</title>
        <authorList>
            <consortium name="The Broad Institute Genomics Platform"/>
            <consortium name="The Broad Institute Genome Sequencing Center for Infectious Disease"/>
            <person name="Wu L."/>
            <person name="Ma J."/>
        </authorList>
    </citation>
    <scope>NUCLEOTIDE SEQUENCE [LARGE SCALE GENOMIC DNA]</scope>
    <source>
        <strain evidence="2">JCM 17440</strain>
    </source>
</reference>
<name>A0ABP8CCI4_9ACTN</name>
<dbReference type="Proteomes" id="UP001501710">
    <property type="component" value="Unassembled WGS sequence"/>
</dbReference>
<dbReference type="RefSeq" id="WP_344900736.1">
    <property type="nucleotide sequence ID" value="NZ_BAABAS010000018.1"/>
</dbReference>
<dbReference type="EMBL" id="BAABAS010000018">
    <property type="protein sequence ID" value="GAA4237602.1"/>
    <property type="molecule type" value="Genomic_DNA"/>
</dbReference>
<gene>
    <name evidence="1" type="ORF">GCM10022254_50100</name>
</gene>
<sequence>MSAEPGPVDRHILEGQILVAVKLIMATYECGLSEATRYLYMRYDELREARPDDFAVSHEEYWKGAYS</sequence>
<keyword evidence="2" id="KW-1185">Reference proteome</keyword>
<protein>
    <submittedName>
        <fullName evidence="1">Uncharacterized protein</fullName>
    </submittedName>
</protein>
<proteinExistence type="predicted"/>
<organism evidence="1 2">
    <name type="scientific">Actinomadura meridiana</name>
    <dbReference type="NCBI Taxonomy" id="559626"/>
    <lineage>
        <taxon>Bacteria</taxon>
        <taxon>Bacillati</taxon>
        <taxon>Actinomycetota</taxon>
        <taxon>Actinomycetes</taxon>
        <taxon>Streptosporangiales</taxon>
        <taxon>Thermomonosporaceae</taxon>
        <taxon>Actinomadura</taxon>
    </lineage>
</organism>
<accession>A0ABP8CCI4</accession>
<evidence type="ECO:0000313" key="2">
    <source>
        <dbReference type="Proteomes" id="UP001501710"/>
    </source>
</evidence>
<comment type="caution">
    <text evidence="1">The sequence shown here is derived from an EMBL/GenBank/DDBJ whole genome shotgun (WGS) entry which is preliminary data.</text>
</comment>
<evidence type="ECO:0000313" key="1">
    <source>
        <dbReference type="EMBL" id="GAA4237602.1"/>
    </source>
</evidence>